<dbReference type="Gene3D" id="3.10.450.10">
    <property type="match status" value="1"/>
</dbReference>
<dbReference type="Pfam" id="PF00031">
    <property type="entry name" value="Cystatin"/>
    <property type="match status" value="1"/>
</dbReference>
<keyword evidence="4" id="KW-1015">Disulfide bond</keyword>
<comment type="similarity">
    <text evidence="1">Belongs to the cystatin family.</text>
</comment>
<feature type="domain" description="Cystatin" evidence="6">
    <location>
        <begin position="28"/>
        <end position="138"/>
    </location>
</feature>
<dbReference type="OMA" id="MWKVIVP"/>
<keyword evidence="3" id="KW-0789">Thiol protease inhibitor</keyword>
<evidence type="ECO:0000313" key="8">
    <source>
        <dbReference type="Proteomes" id="UP000694545"/>
    </source>
</evidence>
<name>A0A8D2IVY7_VARKO</name>
<keyword evidence="2" id="KW-0646">Protease inhibitor</keyword>
<feature type="chain" id="PRO_5034590167" evidence="5">
    <location>
        <begin position="27"/>
        <end position="138"/>
    </location>
</feature>
<dbReference type="CDD" id="cd00042">
    <property type="entry name" value="CY"/>
    <property type="match status" value="1"/>
</dbReference>
<sequence>MAPSASPWLRLLVFAAVLCAAALTRAQRRLGAPEEASADDQDVRDALRFAMKEYNRGSNDMYASRVSEVISVKRQLVSGVKYIIVTGVGRTTCTKAVADVENCAFHTAPGLAKHMTCTFEVYTVPWQNKISLLRTSCN</sequence>
<dbReference type="RefSeq" id="XP_044298901.1">
    <property type="nucleotide sequence ID" value="XM_044442966.1"/>
</dbReference>
<keyword evidence="5" id="KW-0732">Signal</keyword>
<organism evidence="7 8">
    <name type="scientific">Varanus komodoensis</name>
    <name type="common">Komodo dragon</name>
    <dbReference type="NCBI Taxonomy" id="61221"/>
    <lineage>
        <taxon>Eukaryota</taxon>
        <taxon>Metazoa</taxon>
        <taxon>Chordata</taxon>
        <taxon>Craniata</taxon>
        <taxon>Vertebrata</taxon>
        <taxon>Euteleostomi</taxon>
        <taxon>Lepidosauria</taxon>
        <taxon>Squamata</taxon>
        <taxon>Bifurcata</taxon>
        <taxon>Unidentata</taxon>
        <taxon>Episquamata</taxon>
        <taxon>Toxicofera</taxon>
        <taxon>Anguimorpha</taxon>
        <taxon>Paleoanguimorpha</taxon>
        <taxon>Varanoidea</taxon>
        <taxon>Varanidae</taxon>
        <taxon>Varanus</taxon>
    </lineage>
</organism>
<reference evidence="7" key="1">
    <citation type="submission" date="2025-08" db="UniProtKB">
        <authorList>
            <consortium name="Ensembl"/>
        </authorList>
    </citation>
    <scope>IDENTIFICATION</scope>
</reference>
<dbReference type="SUPFAM" id="SSF54403">
    <property type="entry name" value="Cystatin/monellin"/>
    <property type="match status" value="1"/>
</dbReference>
<evidence type="ECO:0000313" key="7">
    <source>
        <dbReference type="Ensembl" id="ENSVKKP00000005972.1"/>
    </source>
</evidence>
<dbReference type="Proteomes" id="UP000694545">
    <property type="component" value="Unplaced"/>
</dbReference>
<dbReference type="InterPro" id="IPR046350">
    <property type="entry name" value="Cystatin_sf"/>
</dbReference>
<feature type="signal peptide" evidence="5">
    <location>
        <begin position="1"/>
        <end position="26"/>
    </location>
</feature>
<reference evidence="7" key="2">
    <citation type="submission" date="2025-09" db="UniProtKB">
        <authorList>
            <consortium name="Ensembl"/>
        </authorList>
    </citation>
    <scope>IDENTIFICATION</scope>
</reference>
<dbReference type="Ensembl" id="ENSVKKT00000006132.1">
    <property type="protein sequence ID" value="ENSVKKP00000005972.1"/>
    <property type="gene ID" value="ENSVKKG00000004351.1"/>
</dbReference>
<evidence type="ECO:0000256" key="2">
    <source>
        <dbReference type="ARBA" id="ARBA00022690"/>
    </source>
</evidence>
<accession>A0A8D2IVY7</accession>
<proteinExistence type="inferred from homology"/>
<evidence type="ECO:0000256" key="1">
    <source>
        <dbReference type="ARBA" id="ARBA00009403"/>
    </source>
</evidence>
<dbReference type="SMART" id="SM00043">
    <property type="entry name" value="CY"/>
    <property type="match status" value="1"/>
</dbReference>
<dbReference type="KEGG" id="vko:123029732"/>
<dbReference type="PANTHER" id="PTHR46186:SF2">
    <property type="entry name" value="CYSTATIN"/>
    <property type="match status" value="1"/>
</dbReference>
<evidence type="ECO:0000259" key="6">
    <source>
        <dbReference type="SMART" id="SM00043"/>
    </source>
</evidence>
<evidence type="ECO:0000256" key="3">
    <source>
        <dbReference type="ARBA" id="ARBA00022704"/>
    </source>
</evidence>
<dbReference type="OrthoDB" id="1908104at2759"/>
<dbReference type="GO" id="GO:0004869">
    <property type="term" value="F:cysteine-type endopeptidase inhibitor activity"/>
    <property type="evidence" value="ECO:0007669"/>
    <property type="project" value="UniProtKB-KW"/>
</dbReference>
<dbReference type="GO" id="GO:0005737">
    <property type="term" value="C:cytoplasm"/>
    <property type="evidence" value="ECO:0007669"/>
    <property type="project" value="TreeGrafter"/>
</dbReference>
<evidence type="ECO:0000256" key="5">
    <source>
        <dbReference type="SAM" id="SignalP"/>
    </source>
</evidence>
<dbReference type="GO" id="GO:0031982">
    <property type="term" value="C:vesicle"/>
    <property type="evidence" value="ECO:0007669"/>
    <property type="project" value="TreeGrafter"/>
</dbReference>
<dbReference type="AlphaFoldDB" id="A0A8D2IVY7"/>
<evidence type="ECO:0000256" key="4">
    <source>
        <dbReference type="ARBA" id="ARBA00023157"/>
    </source>
</evidence>
<protein>
    <submittedName>
        <fullName evidence="7">Cystatin C</fullName>
    </submittedName>
</protein>
<gene>
    <name evidence="7" type="primary">LOC123029732</name>
</gene>
<dbReference type="InterPro" id="IPR000010">
    <property type="entry name" value="Cystatin_dom"/>
</dbReference>
<dbReference type="GeneID" id="123029732"/>
<dbReference type="FunFam" id="3.10.450.10:FF:000004">
    <property type="entry name" value="Cystatin C"/>
    <property type="match status" value="1"/>
</dbReference>
<dbReference type="GO" id="GO:0005615">
    <property type="term" value="C:extracellular space"/>
    <property type="evidence" value="ECO:0007669"/>
    <property type="project" value="TreeGrafter"/>
</dbReference>
<dbReference type="PANTHER" id="PTHR46186">
    <property type="entry name" value="CYSTATIN"/>
    <property type="match status" value="1"/>
</dbReference>
<keyword evidence="8" id="KW-1185">Reference proteome</keyword>